<feature type="compositionally biased region" description="Basic residues" evidence="1">
    <location>
        <begin position="72"/>
        <end position="85"/>
    </location>
</feature>
<sequence length="124" mass="14445">MAQLPSKDLVGERANQNEPNSIPSREPAVIKYQKRAQYDPKATQKFKMTNRSIRNWTKRKSSHQNPRSERKQRIKAANQRRRHSKQTTTQNSKPTCTNPSQAKPRHPPFSLSYHENNNKPPPHP</sequence>
<evidence type="ECO:0000256" key="1">
    <source>
        <dbReference type="SAM" id="MobiDB-lite"/>
    </source>
</evidence>
<dbReference type="AlphaFoldDB" id="A0A1E1MJ21"/>
<feature type="region of interest" description="Disordered" evidence="1">
    <location>
        <begin position="1"/>
        <end position="124"/>
    </location>
</feature>
<keyword evidence="3" id="KW-1185">Reference proteome</keyword>
<organism evidence="2 3">
    <name type="scientific">Rhynchosporium secalis</name>
    <name type="common">Barley scald fungus</name>
    <dbReference type="NCBI Taxonomy" id="38038"/>
    <lineage>
        <taxon>Eukaryota</taxon>
        <taxon>Fungi</taxon>
        <taxon>Dikarya</taxon>
        <taxon>Ascomycota</taxon>
        <taxon>Pezizomycotina</taxon>
        <taxon>Leotiomycetes</taxon>
        <taxon>Helotiales</taxon>
        <taxon>Ploettnerulaceae</taxon>
        <taxon>Rhynchosporium</taxon>
    </lineage>
</organism>
<dbReference type="EMBL" id="FJVC01000367">
    <property type="protein sequence ID" value="CZT49084.1"/>
    <property type="molecule type" value="Genomic_DNA"/>
</dbReference>
<feature type="compositionally biased region" description="Polar residues" evidence="1">
    <location>
        <begin position="86"/>
        <end position="101"/>
    </location>
</feature>
<name>A0A1E1MJ21_RHYSE</name>
<protein>
    <submittedName>
        <fullName evidence="2">Uncharacterized protein</fullName>
    </submittedName>
</protein>
<proteinExistence type="predicted"/>
<feature type="compositionally biased region" description="Polar residues" evidence="1">
    <location>
        <begin position="46"/>
        <end position="55"/>
    </location>
</feature>
<reference evidence="3" key="1">
    <citation type="submission" date="2016-03" db="EMBL/GenBank/DDBJ databases">
        <authorList>
            <person name="Guldener U."/>
        </authorList>
    </citation>
    <scope>NUCLEOTIDE SEQUENCE [LARGE SCALE GENOMIC DNA]</scope>
</reference>
<evidence type="ECO:0000313" key="2">
    <source>
        <dbReference type="EMBL" id="CZT49084.1"/>
    </source>
</evidence>
<feature type="compositionally biased region" description="Polar residues" evidence="1">
    <location>
        <begin position="14"/>
        <end position="23"/>
    </location>
</feature>
<gene>
    <name evidence="2" type="ORF">RSE6_09872</name>
</gene>
<evidence type="ECO:0000313" key="3">
    <source>
        <dbReference type="Proteomes" id="UP000177625"/>
    </source>
</evidence>
<accession>A0A1E1MJ21</accession>
<dbReference type="Proteomes" id="UP000177625">
    <property type="component" value="Unassembled WGS sequence"/>
</dbReference>